<sequence>PVIIKGIYTTTVVVGGWEFMFTSVMVHCFIGPSQQPVFPWDHWNELLQISAWEYRQFGLVVAVPLSAFTGVFAMSNIQMSYGHYTLTFAMIKTCPEDLVEGYINHNLPDEDKDNNGGDAGNIEDMDKD</sequence>
<protein>
    <submittedName>
        <fullName evidence="3">Uncharacterized protein</fullName>
    </submittedName>
</protein>
<keyword evidence="2" id="KW-1133">Transmembrane helix</keyword>
<feature type="region of interest" description="Disordered" evidence="1">
    <location>
        <begin position="105"/>
        <end position="128"/>
    </location>
</feature>
<keyword evidence="2" id="KW-0472">Membrane</keyword>
<name>A0A8H3G8Q3_9AGAM</name>
<dbReference type="EMBL" id="CAJMWY010000617">
    <property type="protein sequence ID" value="CAE6441203.1"/>
    <property type="molecule type" value="Genomic_DNA"/>
</dbReference>
<feature type="transmembrane region" description="Helical" evidence="2">
    <location>
        <begin position="54"/>
        <end position="74"/>
    </location>
</feature>
<evidence type="ECO:0000256" key="1">
    <source>
        <dbReference type="SAM" id="MobiDB-lite"/>
    </source>
</evidence>
<evidence type="ECO:0000256" key="2">
    <source>
        <dbReference type="SAM" id="Phobius"/>
    </source>
</evidence>
<dbReference type="Proteomes" id="UP000663888">
    <property type="component" value="Unassembled WGS sequence"/>
</dbReference>
<evidence type="ECO:0000313" key="5">
    <source>
        <dbReference type="Proteomes" id="UP000663861"/>
    </source>
</evidence>
<dbReference type="EMBL" id="CAJMWX010001786">
    <property type="protein sequence ID" value="CAE6505437.1"/>
    <property type="molecule type" value="Genomic_DNA"/>
</dbReference>
<feature type="non-terminal residue" evidence="3">
    <location>
        <position position="1"/>
    </location>
</feature>
<organism evidence="3 5">
    <name type="scientific">Rhizoctonia solani</name>
    <dbReference type="NCBI Taxonomy" id="456999"/>
    <lineage>
        <taxon>Eukaryota</taxon>
        <taxon>Fungi</taxon>
        <taxon>Dikarya</taxon>
        <taxon>Basidiomycota</taxon>
        <taxon>Agaricomycotina</taxon>
        <taxon>Agaricomycetes</taxon>
        <taxon>Cantharellales</taxon>
        <taxon>Ceratobasidiaceae</taxon>
        <taxon>Rhizoctonia</taxon>
    </lineage>
</organism>
<evidence type="ECO:0000313" key="3">
    <source>
        <dbReference type="EMBL" id="CAE6441203.1"/>
    </source>
</evidence>
<comment type="caution">
    <text evidence="3">The sequence shown here is derived from an EMBL/GenBank/DDBJ whole genome shotgun (WGS) entry which is preliminary data.</text>
</comment>
<keyword evidence="2" id="KW-0812">Transmembrane</keyword>
<dbReference type="Proteomes" id="UP000663861">
    <property type="component" value="Unassembled WGS sequence"/>
</dbReference>
<accession>A0A8H3G8Q3</accession>
<gene>
    <name evidence="4" type="ORF">RDB_LOCUS158997</name>
    <name evidence="3" type="ORF">RDB_LOCUS40867</name>
</gene>
<evidence type="ECO:0000313" key="4">
    <source>
        <dbReference type="EMBL" id="CAE6505437.1"/>
    </source>
</evidence>
<proteinExistence type="predicted"/>
<dbReference type="AlphaFoldDB" id="A0A8H3G8Q3"/>
<reference evidence="3" key="1">
    <citation type="submission" date="2021-01" db="EMBL/GenBank/DDBJ databases">
        <authorList>
            <person name="Kaushik A."/>
        </authorList>
    </citation>
    <scope>NUCLEOTIDE SEQUENCE</scope>
    <source>
        <strain evidence="4">AG4-R118</strain>
        <strain evidence="3">AG4-RS23</strain>
    </source>
</reference>